<name>A0ABU7RRV2_9ACTN</name>
<evidence type="ECO:0000313" key="2">
    <source>
        <dbReference type="EMBL" id="MEE6258984.1"/>
    </source>
</evidence>
<dbReference type="InterPro" id="IPR000182">
    <property type="entry name" value="GNAT_dom"/>
</dbReference>
<comment type="caution">
    <text evidence="2">The sequence shown here is derived from an EMBL/GenBank/DDBJ whole genome shotgun (WGS) entry which is preliminary data.</text>
</comment>
<protein>
    <submittedName>
        <fullName evidence="2">GNAT family N-acetyltransferase</fullName>
    </submittedName>
</protein>
<accession>A0ABU7RRV2</accession>
<dbReference type="EMBL" id="JAZGQK010000007">
    <property type="protein sequence ID" value="MEE6258984.1"/>
    <property type="molecule type" value="Genomic_DNA"/>
</dbReference>
<dbReference type="RefSeq" id="WP_331214101.1">
    <property type="nucleotide sequence ID" value="NZ_JAZGQK010000007.1"/>
</dbReference>
<keyword evidence="3" id="KW-1185">Reference proteome</keyword>
<feature type="domain" description="N-acetyltransferase" evidence="1">
    <location>
        <begin position="1"/>
        <end position="152"/>
    </location>
</feature>
<evidence type="ECO:0000259" key="1">
    <source>
        <dbReference type="PROSITE" id="PS51186"/>
    </source>
</evidence>
<dbReference type="Gene3D" id="3.40.630.30">
    <property type="match status" value="1"/>
</dbReference>
<dbReference type="InterPro" id="IPR016181">
    <property type="entry name" value="Acyl_CoA_acyltransferase"/>
</dbReference>
<gene>
    <name evidence="2" type="ORF">V1633_10835</name>
</gene>
<dbReference type="Proteomes" id="UP001332243">
    <property type="component" value="Unassembled WGS sequence"/>
</dbReference>
<dbReference type="CDD" id="cd04301">
    <property type="entry name" value="NAT_SF"/>
    <property type="match status" value="1"/>
</dbReference>
<reference evidence="2 3" key="1">
    <citation type="submission" date="2024-01" db="EMBL/GenBank/DDBJ databases">
        <title>Genome insights into Plantactinospora sonchi sp. nov.</title>
        <authorList>
            <person name="Wang L."/>
        </authorList>
    </citation>
    <scope>NUCLEOTIDE SEQUENCE [LARGE SCALE GENOMIC DNA]</scope>
    <source>
        <strain evidence="2 3">NEAU-QY2</strain>
    </source>
</reference>
<dbReference type="Pfam" id="PF00583">
    <property type="entry name" value="Acetyltransf_1"/>
    <property type="match status" value="1"/>
</dbReference>
<evidence type="ECO:0000313" key="3">
    <source>
        <dbReference type="Proteomes" id="UP001332243"/>
    </source>
</evidence>
<proteinExistence type="predicted"/>
<dbReference type="PROSITE" id="PS51186">
    <property type="entry name" value="GNAT"/>
    <property type="match status" value="1"/>
</dbReference>
<dbReference type="SUPFAM" id="SSF55729">
    <property type="entry name" value="Acyl-CoA N-acyltransferases (Nat)"/>
    <property type="match status" value="1"/>
</dbReference>
<organism evidence="2 3">
    <name type="scientific">Plantactinospora sonchi</name>
    <dbReference type="NCBI Taxonomy" id="1544735"/>
    <lineage>
        <taxon>Bacteria</taxon>
        <taxon>Bacillati</taxon>
        <taxon>Actinomycetota</taxon>
        <taxon>Actinomycetes</taxon>
        <taxon>Micromonosporales</taxon>
        <taxon>Micromonosporaceae</taxon>
        <taxon>Plantactinospora</taxon>
    </lineage>
</organism>
<sequence length="154" mass="16991">MQLRPFPVDLAATVAGWATSPKEAAMWCGHTDGPVPAEKVAGWATGDDVQPFGLYDGDDLVAYGELWSDEEEAESELARLIVDPRRRGQGVGQRLVAELTARATYPEVLLRVHPDNQAALRCYAAARFSRVSAEQEAEWNAPQPVPYVWLARTR</sequence>